<dbReference type="InterPro" id="IPR025405">
    <property type="entry name" value="DUF4131"/>
</dbReference>
<keyword evidence="5 6" id="KW-0472">Membrane</keyword>
<dbReference type="RefSeq" id="WP_191285469.1">
    <property type="nucleotide sequence ID" value="NZ_BNCH01000002.1"/>
</dbReference>
<organism evidence="9 10">
    <name type="scientific">Aliiroseovarius zhejiangensis</name>
    <dbReference type="NCBI Taxonomy" id="1632025"/>
    <lineage>
        <taxon>Bacteria</taxon>
        <taxon>Pseudomonadati</taxon>
        <taxon>Pseudomonadota</taxon>
        <taxon>Alphaproteobacteria</taxon>
        <taxon>Rhodobacterales</taxon>
        <taxon>Paracoccaceae</taxon>
        <taxon>Aliiroseovarius</taxon>
    </lineage>
</organism>
<evidence type="ECO:0000256" key="3">
    <source>
        <dbReference type="ARBA" id="ARBA00022692"/>
    </source>
</evidence>
<reference evidence="10" key="1">
    <citation type="journal article" date="2019" name="Int. J. Syst. Evol. Microbiol.">
        <title>The Global Catalogue of Microorganisms (GCM) 10K type strain sequencing project: providing services to taxonomists for standard genome sequencing and annotation.</title>
        <authorList>
            <consortium name="The Broad Institute Genomics Platform"/>
            <consortium name="The Broad Institute Genome Sequencing Center for Infectious Disease"/>
            <person name="Wu L."/>
            <person name="Ma J."/>
        </authorList>
    </citation>
    <scope>NUCLEOTIDE SEQUENCE [LARGE SCALE GENOMIC DNA]</scope>
    <source>
        <strain evidence="10">KCTC 42443</strain>
    </source>
</reference>
<evidence type="ECO:0008006" key="11">
    <source>
        <dbReference type="Google" id="ProtNLM"/>
    </source>
</evidence>
<feature type="transmembrane region" description="Helical" evidence="6">
    <location>
        <begin position="444"/>
        <end position="464"/>
    </location>
</feature>
<feature type="transmembrane region" description="Helical" evidence="6">
    <location>
        <begin position="68"/>
        <end position="88"/>
    </location>
</feature>
<keyword evidence="3 6" id="KW-0812">Transmembrane</keyword>
<sequence length="684" mass="72283">MLVQTFLTRIEEERGRLLHWAPLFLGTGIGLYFGVSREPTMTVYAGLVLAILACLTSARLWPWGIGPVAIGVALVATGVCLAGARAHLVGQPVLGFRYYGPVEGRIVKIDRSQSDAVRLTLDQVRLDDVGPRNRATTVRVSLHGDQRFLAPAIGQRIALTAHLSGPNGAVEPGGFDFQRMAWFRGIGAVGYTRVPALLLAPPEPGFALVVGRMRQAIGAWVQRVLPGETGAFAAAITTGDRSAMSRDTIDALRASNLAHLLAISGLHMGLLTGFIFQAMRMVLSLWQSVALRYPIKKLAACAAILSGAFYLALSGGNIATERAFIMVATMFVAILFDRRALSLRAVAMAALIVLTLHPEALVEPGFQMSFAATTALVAVFGWLRDRARNDGAWRAPKWARPVLAVVISSFVAGLATAPIGAAHFNQISHYGLVANLLSVPVMGALIMPLAVLAAVLSPIGLGWLPLKLMGPAIDWIIGVARVVSSLDGATGQVPAPPDMVLPLVAIGGIFATLLRARARWLALVPFVLAGLMWTQVTRPPVLISATGGLVGVMTPEGRALSKPRGEGFAALSWLENDGDPADQDTAFARAGFTGAKGRMRAEVSVATLIHLTGRGAGDRLADACAAADLVVLSVKRTTPPPPGCTVLDRATLSDTGAVALWPDAAGGFRLQTARARAGDRLWTR</sequence>
<comment type="subcellular location">
    <subcellularLocation>
        <location evidence="1">Cell membrane</location>
        <topology evidence="1">Multi-pass membrane protein</topology>
    </subcellularLocation>
</comment>
<evidence type="ECO:0000259" key="7">
    <source>
        <dbReference type="Pfam" id="PF03772"/>
    </source>
</evidence>
<dbReference type="InterPro" id="IPR052159">
    <property type="entry name" value="Competence_DNA_uptake"/>
</dbReference>
<feature type="transmembrane region" description="Helical" evidence="6">
    <location>
        <begin position="343"/>
        <end position="360"/>
    </location>
</feature>
<dbReference type="EMBL" id="BNCH01000002">
    <property type="protein sequence ID" value="GHE92553.1"/>
    <property type="molecule type" value="Genomic_DNA"/>
</dbReference>
<comment type="caution">
    <text evidence="9">The sequence shown here is derived from an EMBL/GenBank/DDBJ whole genome shotgun (WGS) entry which is preliminary data.</text>
</comment>
<feature type="domain" description="ComEC/Rec2-related protein" evidence="7">
    <location>
        <begin position="237"/>
        <end position="517"/>
    </location>
</feature>
<evidence type="ECO:0000256" key="1">
    <source>
        <dbReference type="ARBA" id="ARBA00004651"/>
    </source>
</evidence>
<dbReference type="PANTHER" id="PTHR30619:SF1">
    <property type="entry name" value="RECOMBINATION PROTEIN 2"/>
    <property type="match status" value="1"/>
</dbReference>
<evidence type="ECO:0000256" key="6">
    <source>
        <dbReference type="SAM" id="Phobius"/>
    </source>
</evidence>
<accession>A0ABQ3ITX8</accession>
<evidence type="ECO:0000256" key="4">
    <source>
        <dbReference type="ARBA" id="ARBA00022989"/>
    </source>
</evidence>
<evidence type="ECO:0000256" key="5">
    <source>
        <dbReference type="ARBA" id="ARBA00023136"/>
    </source>
</evidence>
<dbReference type="InterPro" id="IPR004477">
    <property type="entry name" value="ComEC_N"/>
</dbReference>
<keyword evidence="10" id="KW-1185">Reference proteome</keyword>
<feature type="transmembrane region" description="Helical" evidence="6">
    <location>
        <begin position="518"/>
        <end position="536"/>
    </location>
</feature>
<evidence type="ECO:0000259" key="8">
    <source>
        <dbReference type="Pfam" id="PF13567"/>
    </source>
</evidence>
<feature type="transmembrane region" description="Helical" evidence="6">
    <location>
        <begin position="41"/>
        <end position="61"/>
    </location>
</feature>
<protein>
    <recommendedName>
        <fullName evidence="11">Competence protein ComEC</fullName>
    </recommendedName>
</protein>
<dbReference type="Proteomes" id="UP000609802">
    <property type="component" value="Unassembled WGS sequence"/>
</dbReference>
<gene>
    <name evidence="9" type="ORF">GCM10016455_10740</name>
</gene>
<evidence type="ECO:0000313" key="10">
    <source>
        <dbReference type="Proteomes" id="UP000609802"/>
    </source>
</evidence>
<keyword evidence="2" id="KW-1003">Cell membrane</keyword>
<dbReference type="PANTHER" id="PTHR30619">
    <property type="entry name" value="DNA INTERNALIZATION/COMPETENCE PROTEIN COMEC/REC2"/>
    <property type="match status" value="1"/>
</dbReference>
<evidence type="ECO:0000313" key="9">
    <source>
        <dbReference type="EMBL" id="GHE92553.1"/>
    </source>
</evidence>
<evidence type="ECO:0000256" key="2">
    <source>
        <dbReference type="ARBA" id="ARBA00022475"/>
    </source>
</evidence>
<keyword evidence="4 6" id="KW-1133">Transmembrane helix</keyword>
<feature type="transmembrane region" description="Helical" evidence="6">
    <location>
        <begin position="17"/>
        <end position="35"/>
    </location>
</feature>
<feature type="transmembrane region" description="Helical" evidence="6">
    <location>
        <begin position="403"/>
        <end position="424"/>
    </location>
</feature>
<proteinExistence type="predicted"/>
<dbReference type="Pfam" id="PF13567">
    <property type="entry name" value="DUF4131"/>
    <property type="match status" value="1"/>
</dbReference>
<dbReference type="Pfam" id="PF03772">
    <property type="entry name" value="Competence"/>
    <property type="match status" value="1"/>
</dbReference>
<feature type="domain" description="DUF4131" evidence="8">
    <location>
        <begin position="45"/>
        <end position="194"/>
    </location>
</feature>
<feature type="transmembrane region" description="Helical" evidence="6">
    <location>
        <begin position="297"/>
        <end position="313"/>
    </location>
</feature>
<dbReference type="NCBIfam" id="TIGR00360">
    <property type="entry name" value="ComEC_N-term"/>
    <property type="match status" value="1"/>
</dbReference>
<feature type="transmembrane region" description="Helical" evidence="6">
    <location>
        <begin position="366"/>
        <end position="383"/>
    </location>
</feature>
<feature type="transmembrane region" description="Helical" evidence="6">
    <location>
        <begin position="257"/>
        <end position="276"/>
    </location>
</feature>
<name>A0ABQ3ITX8_9RHOB</name>